<keyword evidence="3" id="KW-1185">Reference proteome</keyword>
<evidence type="ECO:0000256" key="1">
    <source>
        <dbReference type="SAM" id="Phobius"/>
    </source>
</evidence>
<dbReference type="AlphaFoldDB" id="A0A7W8CNI7"/>
<dbReference type="EMBL" id="JACHHE010000001">
    <property type="protein sequence ID" value="MBB5178722.1"/>
    <property type="molecule type" value="Genomic_DNA"/>
</dbReference>
<feature type="transmembrane region" description="Helical" evidence="1">
    <location>
        <begin position="7"/>
        <end position="26"/>
    </location>
</feature>
<keyword evidence="1" id="KW-1133">Transmembrane helix</keyword>
<gene>
    <name evidence="2" type="ORF">HNQ44_000144</name>
</gene>
<keyword evidence="2" id="KW-0969">Cilium</keyword>
<organism evidence="2 3">
    <name type="scientific">Planococcus koreensis</name>
    <dbReference type="NCBI Taxonomy" id="112331"/>
    <lineage>
        <taxon>Bacteria</taxon>
        <taxon>Bacillati</taxon>
        <taxon>Bacillota</taxon>
        <taxon>Bacilli</taxon>
        <taxon>Bacillales</taxon>
        <taxon>Caryophanaceae</taxon>
        <taxon>Planococcus</taxon>
    </lineage>
</organism>
<dbReference type="Proteomes" id="UP000525923">
    <property type="component" value="Unassembled WGS sequence"/>
</dbReference>
<comment type="caution">
    <text evidence="2">The sequence shown here is derived from an EMBL/GenBank/DDBJ whole genome shotgun (WGS) entry which is preliminary data.</text>
</comment>
<name>A0A7W8CNI7_9BACL</name>
<accession>A0A7W8CNI7</accession>
<reference evidence="2 3" key="1">
    <citation type="submission" date="2020-08" db="EMBL/GenBank/DDBJ databases">
        <title>Genomic Encyclopedia of Type Strains, Phase IV (KMG-IV): sequencing the most valuable type-strain genomes for metagenomic binning, comparative biology and taxonomic classification.</title>
        <authorList>
            <person name="Goeker M."/>
        </authorList>
    </citation>
    <scope>NUCLEOTIDE SEQUENCE [LARGE SCALE GENOMIC DNA]</scope>
    <source>
        <strain evidence="2 3">DSM 15895</strain>
    </source>
</reference>
<protein>
    <submittedName>
        <fullName evidence="2">Flagellar basal body-associated protein FliL</fullName>
    </submittedName>
</protein>
<keyword evidence="2" id="KW-0282">Flagellum</keyword>
<evidence type="ECO:0000313" key="3">
    <source>
        <dbReference type="Proteomes" id="UP000525923"/>
    </source>
</evidence>
<keyword evidence="1" id="KW-0472">Membrane</keyword>
<proteinExistence type="predicted"/>
<keyword evidence="1" id="KW-0812">Transmembrane</keyword>
<keyword evidence="2" id="KW-0966">Cell projection</keyword>
<evidence type="ECO:0000313" key="2">
    <source>
        <dbReference type="EMBL" id="MBB5178722.1"/>
    </source>
</evidence>
<sequence length="34" mass="3803">MKKSNLILLVILLVMAIAWGVVYWLFLAENVAAV</sequence>